<sequence>MAATGGFYWSPDGSGTQSASLQNPQAGHCYTLRGARPPFYAINATDHTAHYYRSAGCSGETGSLPPSATGNVTRYVKFD</sequence>
<protein>
    <submittedName>
        <fullName evidence="2">Uncharacterized protein</fullName>
    </submittedName>
</protein>
<comment type="caution">
    <text evidence="2">The sequence shown here is derived from an EMBL/GenBank/DDBJ whole genome shotgun (WGS) entry which is preliminary data.</text>
</comment>
<organism evidence="2 3">
    <name type="scientific">Actinoallomurus oryzae</name>
    <dbReference type="NCBI Taxonomy" id="502180"/>
    <lineage>
        <taxon>Bacteria</taxon>
        <taxon>Bacillati</taxon>
        <taxon>Actinomycetota</taxon>
        <taxon>Actinomycetes</taxon>
        <taxon>Streptosporangiales</taxon>
        <taxon>Thermomonosporaceae</taxon>
        <taxon>Actinoallomurus</taxon>
    </lineage>
</organism>
<feature type="compositionally biased region" description="Polar residues" evidence="1">
    <location>
        <begin position="13"/>
        <end position="22"/>
    </location>
</feature>
<dbReference type="Proteomes" id="UP001500503">
    <property type="component" value="Unassembled WGS sequence"/>
</dbReference>
<reference evidence="3" key="1">
    <citation type="journal article" date="2019" name="Int. J. Syst. Evol. Microbiol.">
        <title>The Global Catalogue of Microorganisms (GCM) 10K type strain sequencing project: providing services to taxonomists for standard genome sequencing and annotation.</title>
        <authorList>
            <consortium name="The Broad Institute Genomics Platform"/>
            <consortium name="The Broad Institute Genome Sequencing Center for Infectious Disease"/>
            <person name="Wu L."/>
            <person name="Ma J."/>
        </authorList>
    </citation>
    <scope>NUCLEOTIDE SEQUENCE [LARGE SCALE GENOMIC DNA]</scope>
    <source>
        <strain evidence="3">JCM 17933</strain>
    </source>
</reference>
<proteinExistence type="predicted"/>
<dbReference type="RefSeq" id="WP_345461279.1">
    <property type="nucleotide sequence ID" value="NZ_BAABHF010000016.1"/>
</dbReference>
<evidence type="ECO:0000313" key="2">
    <source>
        <dbReference type="EMBL" id="GAA4490405.1"/>
    </source>
</evidence>
<evidence type="ECO:0000256" key="1">
    <source>
        <dbReference type="SAM" id="MobiDB-lite"/>
    </source>
</evidence>
<keyword evidence="3" id="KW-1185">Reference proteome</keyword>
<evidence type="ECO:0000313" key="3">
    <source>
        <dbReference type="Proteomes" id="UP001500503"/>
    </source>
</evidence>
<name>A0ABP8PRL4_9ACTN</name>
<feature type="region of interest" description="Disordered" evidence="1">
    <location>
        <begin position="1"/>
        <end position="22"/>
    </location>
</feature>
<accession>A0ABP8PRL4</accession>
<dbReference type="EMBL" id="BAABHF010000016">
    <property type="protein sequence ID" value="GAA4490405.1"/>
    <property type="molecule type" value="Genomic_DNA"/>
</dbReference>
<gene>
    <name evidence="2" type="ORF">GCM10023191_022530</name>
</gene>